<protein>
    <submittedName>
        <fullName evidence="2">Uncharacterized protein</fullName>
    </submittedName>
</protein>
<dbReference type="Proteomes" id="UP000319671">
    <property type="component" value="Unassembled WGS sequence"/>
</dbReference>
<proteinExistence type="predicted"/>
<dbReference type="EMBL" id="VIVN01000008">
    <property type="protein sequence ID" value="TWD98889.1"/>
    <property type="molecule type" value="Genomic_DNA"/>
</dbReference>
<reference evidence="2 3" key="1">
    <citation type="submission" date="2019-06" db="EMBL/GenBank/DDBJ databases">
        <title>Sorghum-associated microbial communities from plants grown in Nebraska, USA.</title>
        <authorList>
            <person name="Schachtman D."/>
        </authorList>
    </citation>
    <scope>NUCLEOTIDE SEQUENCE [LARGE SCALE GENOMIC DNA]</scope>
    <source>
        <strain evidence="2 3">2482</strain>
    </source>
</reference>
<feature type="compositionally biased region" description="Gly residues" evidence="1">
    <location>
        <begin position="66"/>
        <end position="76"/>
    </location>
</feature>
<feature type="compositionally biased region" description="Low complexity" evidence="1">
    <location>
        <begin position="56"/>
        <end position="65"/>
    </location>
</feature>
<name>A0A561D619_9BACI</name>
<keyword evidence="3" id="KW-1185">Reference proteome</keyword>
<feature type="compositionally biased region" description="Polar residues" evidence="1">
    <location>
        <begin position="25"/>
        <end position="36"/>
    </location>
</feature>
<feature type="region of interest" description="Disordered" evidence="1">
    <location>
        <begin position="1"/>
        <end position="83"/>
    </location>
</feature>
<gene>
    <name evidence="2" type="ORF">FB550_108144</name>
</gene>
<evidence type="ECO:0000313" key="3">
    <source>
        <dbReference type="Proteomes" id="UP000319671"/>
    </source>
</evidence>
<sequence length="83" mass="8559">MIAEKVYKKPVVLSHQPLQFETRHSWNPGTGNNPDSDGNGGIKFPVETNPNPQPCGAGTANDGNSNGNGGTSGGIGQCNPNVN</sequence>
<comment type="caution">
    <text evidence="2">The sequence shown here is derived from an EMBL/GenBank/DDBJ whole genome shotgun (WGS) entry which is preliminary data.</text>
</comment>
<dbReference type="RefSeq" id="WP_144566325.1">
    <property type="nucleotide sequence ID" value="NZ_VIVN01000008.1"/>
</dbReference>
<evidence type="ECO:0000256" key="1">
    <source>
        <dbReference type="SAM" id="MobiDB-lite"/>
    </source>
</evidence>
<dbReference type="AlphaFoldDB" id="A0A561D619"/>
<evidence type="ECO:0000313" key="2">
    <source>
        <dbReference type="EMBL" id="TWD98889.1"/>
    </source>
</evidence>
<organism evidence="2 3">
    <name type="scientific">Neobacillus bataviensis</name>
    <dbReference type="NCBI Taxonomy" id="220685"/>
    <lineage>
        <taxon>Bacteria</taxon>
        <taxon>Bacillati</taxon>
        <taxon>Bacillota</taxon>
        <taxon>Bacilli</taxon>
        <taxon>Bacillales</taxon>
        <taxon>Bacillaceae</taxon>
        <taxon>Neobacillus</taxon>
    </lineage>
</organism>
<accession>A0A561D619</accession>